<sequence length="224" mass="25139">MLKKVLPKGFLFDFDGVIVHSFKSHGNAWASAFKELFNKEIPPFPKSHAGKSPMVIAAYYCSTIGQENKAEELFLLKDIHLDKFFTIPDLLPGVNEFTDFLSKENIPYGIASNATKQFLKNSITHLNLNFTTVFGVQDYEKPKPDPEAYKTLARALNFNEEDFKDLWVFEDSLTGTNAAKAAGMIPIGITTQYTDTELKSAGSSITFPTLLEAYNYIIEEKTND</sequence>
<dbReference type="PANTHER" id="PTHR43481">
    <property type="entry name" value="FRUCTOSE-1-PHOSPHATE PHOSPHATASE"/>
    <property type="match status" value="1"/>
</dbReference>
<dbReference type="InterPro" id="IPR036412">
    <property type="entry name" value="HAD-like_sf"/>
</dbReference>
<dbReference type="Pfam" id="PF13419">
    <property type="entry name" value="HAD_2"/>
    <property type="match status" value="1"/>
</dbReference>
<dbReference type="InterPro" id="IPR023198">
    <property type="entry name" value="PGP-like_dom2"/>
</dbReference>
<dbReference type="SFLD" id="SFLDS00003">
    <property type="entry name" value="Haloacid_Dehalogenase"/>
    <property type="match status" value="1"/>
</dbReference>
<gene>
    <name evidence="1" type="ORF">WG950_06765</name>
</gene>
<accession>A0ABZ2TVB5</accession>
<proteinExistence type="predicted"/>
<reference evidence="1 2" key="1">
    <citation type="submission" date="2024-03" db="EMBL/GenBank/DDBJ databases">
        <authorList>
            <person name="Cao K."/>
        </authorList>
    </citation>
    <scope>NUCLEOTIDE SEQUENCE [LARGE SCALE GENOMIC DNA]</scope>
    <source>
        <strain evidence="1 2">MCCC 1K00696</strain>
    </source>
</reference>
<evidence type="ECO:0000313" key="1">
    <source>
        <dbReference type="EMBL" id="WYW56941.1"/>
    </source>
</evidence>
<dbReference type="EMBL" id="CP150496">
    <property type="protein sequence ID" value="WYW56941.1"/>
    <property type="molecule type" value="Genomic_DNA"/>
</dbReference>
<dbReference type="PANTHER" id="PTHR43481:SF4">
    <property type="entry name" value="GLYCEROL-1-PHOSPHATE PHOSPHOHYDROLASE 1-RELATED"/>
    <property type="match status" value="1"/>
</dbReference>
<dbReference type="NCBIfam" id="TIGR01509">
    <property type="entry name" value="HAD-SF-IA-v3"/>
    <property type="match status" value="1"/>
</dbReference>
<dbReference type="Gene3D" id="1.10.150.240">
    <property type="entry name" value="Putative phosphatase, domain 2"/>
    <property type="match status" value="1"/>
</dbReference>
<dbReference type="Proteomes" id="UP001491088">
    <property type="component" value="Chromosome"/>
</dbReference>
<dbReference type="InterPro" id="IPR006439">
    <property type="entry name" value="HAD-SF_hydro_IA"/>
</dbReference>
<dbReference type="InterPro" id="IPR023214">
    <property type="entry name" value="HAD_sf"/>
</dbReference>
<evidence type="ECO:0000313" key="2">
    <source>
        <dbReference type="Proteomes" id="UP001491088"/>
    </source>
</evidence>
<name>A0ABZ2TVB5_9FLAO</name>
<dbReference type="Gene3D" id="3.40.50.1000">
    <property type="entry name" value="HAD superfamily/HAD-like"/>
    <property type="match status" value="1"/>
</dbReference>
<dbReference type="InterPro" id="IPR051806">
    <property type="entry name" value="HAD-like_SPP"/>
</dbReference>
<dbReference type="RefSeq" id="WP_340935081.1">
    <property type="nucleotide sequence ID" value="NZ_CP150496.1"/>
</dbReference>
<protein>
    <submittedName>
        <fullName evidence="1">HAD family phosphatase</fullName>
    </submittedName>
</protein>
<organism evidence="1 2">
    <name type="scientific">Polaribacter marinaquae</name>
    <dbReference type="NCBI Taxonomy" id="1642819"/>
    <lineage>
        <taxon>Bacteria</taxon>
        <taxon>Pseudomonadati</taxon>
        <taxon>Bacteroidota</taxon>
        <taxon>Flavobacteriia</taxon>
        <taxon>Flavobacteriales</taxon>
        <taxon>Flavobacteriaceae</taxon>
    </lineage>
</organism>
<dbReference type="SFLD" id="SFLDG01129">
    <property type="entry name" value="C1.5:_HAD__Beta-PGM__Phosphata"/>
    <property type="match status" value="1"/>
</dbReference>
<dbReference type="SUPFAM" id="SSF56784">
    <property type="entry name" value="HAD-like"/>
    <property type="match status" value="1"/>
</dbReference>
<keyword evidence="2" id="KW-1185">Reference proteome</keyword>
<dbReference type="InterPro" id="IPR041492">
    <property type="entry name" value="HAD_2"/>
</dbReference>